<dbReference type="EMBL" id="CAJVNV010000199">
    <property type="protein sequence ID" value="CAG8105531.1"/>
    <property type="molecule type" value="Genomic_DNA"/>
</dbReference>
<reference evidence="1" key="1">
    <citation type="submission" date="2021-07" db="EMBL/GenBank/DDBJ databases">
        <authorList>
            <person name="Branca A.L. A."/>
        </authorList>
    </citation>
    <scope>NUCLEOTIDE SEQUENCE</scope>
</reference>
<name>A0A9W4HSG1_PENNA</name>
<sequence length="284" mass="32346">MRHRNDLPRNFASEEARIKVLNDQARPAADVAKILDEAQVPNILWGAMAGFLVGDWRCYNEDIQFLVLDHLIQTASNALFAAGFTPCTDPGCNVLKTVRNDYLIPPVHFHVQALYPEHDVLRLYPKSGQLWSLPDSFDFGTSPPAADDPHLMLSNDPRLPPYIPEGMSGPWTELYPIKILNRSSFTEAVLWLCFRDLDHANGLDTQWVDMLGSARKHPEGITLSPKFQAMWEEFTLPEAQLTRRRWEPVLELMKEMRSNNELPPPPRINWFGTVEGAERAGGWF</sequence>
<dbReference type="AlphaFoldDB" id="A0A9W4HSG1"/>
<dbReference type="Proteomes" id="UP001153461">
    <property type="component" value="Unassembled WGS sequence"/>
</dbReference>
<evidence type="ECO:0000313" key="1">
    <source>
        <dbReference type="EMBL" id="CAG8105531.1"/>
    </source>
</evidence>
<gene>
    <name evidence="1" type="ORF">PNAL_LOCUS4822</name>
</gene>
<organism evidence="1 2">
    <name type="scientific">Penicillium nalgiovense</name>
    <dbReference type="NCBI Taxonomy" id="60175"/>
    <lineage>
        <taxon>Eukaryota</taxon>
        <taxon>Fungi</taxon>
        <taxon>Dikarya</taxon>
        <taxon>Ascomycota</taxon>
        <taxon>Pezizomycotina</taxon>
        <taxon>Eurotiomycetes</taxon>
        <taxon>Eurotiomycetidae</taxon>
        <taxon>Eurotiales</taxon>
        <taxon>Aspergillaceae</taxon>
        <taxon>Penicillium</taxon>
    </lineage>
</organism>
<accession>A0A9W4HSG1</accession>
<comment type="caution">
    <text evidence="1">The sequence shown here is derived from an EMBL/GenBank/DDBJ whole genome shotgun (WGS) entry which is preliminary data.</text>
</comment>
<proteinExistence type="predicted"/>
<protein>
    <submittedName>
        <fullName evidence="1">Uncharacterized protein</fullName>
    </submittedName>
</protein>
<evidence type="ECO:0000313" key="2">
    <source>
        <dbReference type="Proteomes" id="UP001153461"/>
    </source>
</evidence>
<dbReference type="OrthoDB" id="4499271at2759"/>